<dbReference type="SUPFAM" id="SSF52540">
    <property type="entry name" value="P-loop containing nucleoside triphosphate hydrolases"/>
    <property type="match status" value="1"/>
</dbReference>
<dbReference type="PANTHER" id="PTHR43394">
    <property type="entry name" value="ATP-DEPENDENT PERMEASE MDL1, MITOCHONDRIAL"/>
    <property type="match status" value="1"/>
</dbReference>
<dbReference type="PANTHER" id="PTHR43394:SF1">
    <property type="entry name" value="ATP-BINDING CASSETTE SUB-FAMILY B MEMBER 10, MITOCHONDRIAL"/>
    <property type="match status" value="1"/>
</dbReference>
<accession>A0ABX8B718</accession>
<gene>
    <name evidence="10" type="ORF">J8C06_08900</name>
</gene>
<dbReference type="InterPro" id="IPR039421">
    <property type="entry name" value="Type_1_exporter"/>
</dbReference>
<evidence type="ECO:0000256" key="2">
    <source>
        <dbReference type="ARBA" id="ARBA00022692"/>
    </source>
</evidence>
<dbReference type="GO" id="GO:0005524">
    <property type="term" value="F:ATP binding"/>
    <property type="evidence" value="ECO:0007669"/>
    <property type="project" value="UniProtKB-KW"/>
</dbReference>
<dbReference type="PROSITE" id="PS50893">
    <property type="entry name" value="ABC_TRANSPORTER_2"/>
    <property type="match status" value="1"/>
</dbReference>
<feature type="domain" description="ABC transmembrane type-1" evidence="9">
    <location>
        <begin position="19"/>
        <end position="320"/>
    </location>
</feature>
<dbReference type="PROSITE" id="PS50929">
    <property type="entry name" value="ABC_TM1F"/>
    <property type="match status" value="1"/>
</dbReference>
<keyword evidence="2 7" id="KW-0812">Transmembrane</keyword>
<dbReference type="InterPro" id="IPR003593">
    <property type="entry name" value="AAA+_ATPase"/>
</dbReference>
<evidence type="ECO:0000259" key="9">
    <source>
        <dbReference type="PROSITE" id="PS50929"/>
    </source>
</evidence>
<dbReference type="InterPro" id="IPR011527">
    <property type="entry name" value="ABC1_TM_dom"/>
</dbReference>
<evidence type="ECO:0000256" key="3">
    <source>
        <dbReference type="ARBA" id="ARBA00022741"/>
    </source>
</evidence>
<feature type="transmembrane region" description="Helical" evidence="7">
    <location>
        <begin position="284"/>
        <end position="305"/>
    </location>
</feature>
<evidence type="ECO:0000259" key="8">
    <source>
        <dbReference type="PROSITE" id="PS50893"/>
    </source>
</evidence>
<feature type="transmembrane region" description="Helical" evidence="7">
    <location>
        <begin position="72"/>
        <end position="91"/>
    </location>
</feature>
<dbReference type="Pfam" id="PF00005">
    <property type="entry name" value="ABC_tran"/>
    <property type="match status" value="1"/>
</dbReference>
<dbReference type="Gene3D" id="1.20.1560.10">
    <property type="entry name" value="ABC transporter type 1, transmembrane domain"/>
    <property type="match status" value="1"/>
</dbReference>
<keyword evidence="11" id="KW-1185">Reference proteome</keyword>
<feature type="transmembrane region" description="Helical" evidence="7">
    <location>
        <begin position="257"/>
        <end position="278"/>
    </location>
</feature>
<evidence type="ECO:0000313" key="11">
    <source>
        <dbReference type="Proteomes" id="UP000676506"/>
    </source>
</evidence>
<keyword evidence="4 10" id="KW-0067">ATP-binding</keyword>
<dbReference type="PROSITE" id="PS00211">
    <property type="entry name" value="ABC_TRANSPORTER_1"/>
    <property type="match status" value="1"/>
</dbReference>
<keyword evidence="3" id="KW-0547">Nucleotide-binding</keyword>
<dbReference type="SUPFAM" id="SSF90123">
    <property type="entry name" value="ABC transporter transmembrane region"/>
    <property type="match status" value="1"/>
</dbReference>
<dbReference type="InterPro" id="IPR017871">
    <property type="entry name" value="ABC_transporter-like_CS"/>
</dbReference>
<dbReference type="RefSeq" id="WP_211428354.1">
    <property type="nucleotide sequence ID" value="NZ_CP072648.1"/>
</dbReference>
<evidence type="ECO:0000256" key="6">
    <source>
        <dbReference type="ARBA" id="ARBA00023136"/>
    </source>
</evidence>
<evidence type="ECO:0000256" key="1">
    <source>
        <dbReference type="ARBA" id="ARBA00004651"/>
    </source>
</evidence>
<evidence type="ECO:0000313" key="10">
    <source>
        <dbReference type="EMBL" id="QUW02464.1"/>
    </source>
</evidence>
<proteinExistence type="predicted"/>
<feature type="domain" description="ABC transporter" evidence="8">
    <location>
        <begin position="354"/>
        <end position="588"/>
    </location>
</feature>
<feature type="transmembrane region" description="Helical" evidence="7">
    <location>
        <begin position="163"/>
        <end position="191"/>
    </location>
</feature>
<dbReference type="InterPro" id="IPR027417">
    <property type="entry name" value="P-loop_NTPase"/>
</dbReference>
<protein>
    <submittedName>
        <fullName evidence="10">ABC transporter ATP-binding protein</fullName>
    </submittedName>
</protein>
<evidence type="ECO:0000256" key="7">
    <source>
        <dbReference type="SAM" id="Phobius"/>
    </source>
</evidence>
<dbReference type="Gene3D" id="3.40.50.300">
    <property type="entry name" value="P-loop containing nucleotide triphosphate hydrolases"/>
    <property type="match status" value="1"/>
</dbReference>
<dbReference type="CDD" id="cd18552">
    <property type="entry name" value="ABC_6TM_MsbA_like"/>
    <property type="match status" value="1"/>
</dbReference>
<evidence type="ECO:0000256" key="4">
    <source>
        <dbReference type="ARBA" id="ARBA00022840"/>
    </source>
</evidence>
<keyword evidence="5 7" id="KW-1133">Transmembrane helix</keyword>
<dbReference type="InterPro" id="IPR003439">
    <property type="entry name" value="ABC_transporter-like_ATP-bd"/>
</dbReference>
<dbReference type="Pfam" id="PF00664">
    <property type="entry name" value="ABC_membrane"/>
    <property type="match status" value="1"/>
</dbReference>
<evidence type="ECO:0000256" key="5">
    <source>
        <dbReference type="ARBA" id="ARBA00022989"/>
    </source>
</evidence>
<dbReference type="InterPro" id="IPR036640">
    <property type="entry name" value="ABC1_TM_sf"/>
</dbReference>
<keyword evidence="6 7" id="KW-0472">Membrane</keyword>
<comment type="subcellular location">
    <subcellularLocation>
        <location evidence="1">Cell membrane</location>
        <topology evidence="1">Multi-pass membrane protein</topology>
    </subcellularLocation>
</comment>
<reference evidence="10 11" key="1">
    <citation type="submission" date="2021-03" db="EMBL/GenBank/DDBJ databases">
        <title>Genomic and phenotypic characterization of Chloracidobacterium isolates provides evidence for multiple species.</title>
        <authorList>
            <person name="Saini M.K."/>
            <person name="Costas A.M.G."/>
            <person name="Tank M."/>
            <person name="Bryant D.A."/>
        </authorList>
    </citation>
    <scope>NUCLEOTIDE SEQUENCE [LARGE SCALE GENOMIC DNA]</scope>
    <source>
        <strain evidence="10 11">BV2-C</strain>
    </source>
</reference>
<dbReference type="SMART" id="SM00382">
    <property type="entry name" value="AAA"/>
    <property type="match status" value="1"/>
</dbReference>
<name>A0ABX8B718_9BACT</name>
<dbReference type="Proteomes" id="UP000676506">
    <property type="component" value="Chromosome 1"/>
</dbReference>
<dbReference type="EMBL" id="CP072648">
    <property type="protein sequence ID" value="QUW02464.1"/>
    <property type="molecule type" value="Genomic_DNA"/>
</dbReference>
<organism evidence="10 11">
    <name type="scientific">Chloracidobacterium validum</name>
    <dbReference type="NCBI Taxonomy" id="2821543"/>
    <lineage>
        <taxon>Bacteria</taxon>
        <taxon>Pseudomonadati</taxon>
        <taxon>Acidobacteriota</taxon>
        <taxon>Terriglobia</taxon>
        <taxon>Terriglobales</taxon>
        <taxon>Acidobacteriaceae</taxon>
        <taxon>Chloracidobacterium</taxon>
    </lineage>
</organism>
<sequence length="595" mass="64486">MKDLLRLLSYTRPHAGRIALAILAAAGVGLFEAARTALIQPIFDGLGGGALPGVVGGVALPRLSAWLPSGSAYWMVVLGLLIGFSLLRGALEFMANFLLTSVGQLVIVTLRTELFSHALDQSAAFFDRHRTAELTTCLITDVEKVQSGVAQYLADALRESFTLVGLLILALMLSWKLTLLTLGVVPLIAVLTAKLGGRLRQSSRATQQALEEVLALAQEVLAGYRVVQAYGAQTHERKRFQTAAQRLRRFNLRTARALFLPSPLLDILGVMVGAGVIFYTHRLIATGELTAGAFTATLLALVRLYDPIRKLTQTYHAYQQVTASANRLFALLDEPPTVTDAPDARGTAAFHETLAFQHVSFTYPQTATPALESVTFTVRRGETVALVGTSGGGKSTVMALLLRFYDPTHGTITLDGLDIRQFQRHALRHLMAYVPQEAILFDGSFAENIAYGRLDATPADIERAARAAHAHDFIVERGGYAARIGEAGRELSGGQRQRIAIARALLRDAPILLLDEATSALDAESEHAVQAALATLMQGRTTLVIAHRLATVQRADRILVFERGRIVQVGDHATLTAAQGTYRRLYELQLLAQTS</sequence>